<gene>
    <name evidence="1" type="ORF">MANES_12G102800</name>
</gene>
<organism evidence="1">
    <name type="scientific">Manihot esculenta</name>
    <name type="common">Cassava</name>
    <name type="synonym">Jatropha manihot</name>
    <dbReference type="NCBI Taxonomy" id="3983"/>
    <lineage>
        <taxon>Eukaryota</taxon>
        <taxon>Viridiplantae</taxon>
        <taxon>Streptophyta</taxon>
        <taxon>Embryophyta</taxon>
        <taxon>Tracheophyta</taxon>
        <taxon>Spermatophyta</taxon>
        <taxon>Magnoliopsida</taxon>
        <taxon>eudicotyledons</taxon>
        <taxon>Gunneridae</taxon>
        <taxon>Pentapetalae</taxon>
        <taxon>rosids</taxon>
        <taxon>fabids</taxon>
        <taxon>Malpighiales</taxon>
        <taxon>Euphorbiaceae</taxon>
        <taxon>Crotonoideae</taxon>
        <taxon>Manihoteae</taxon>
        <taxon>Manihot</taxon>
    </lineage>
</organism>
<evidence type="ECO:0000313" key="1">
    <source>
        <dbReference type="EMBL" id="OAY35454.1"/>
    </source>
</evidence>
<dbReference type="AlphaFoldDB" id="A0A2C9UUZ3"/>
<reference evidence="1" key="1">
    <citation type="submission" date="2016-02" db="EMBL/GenBank/DDBJ databases">
        <title>WGS assembly of Manihot esculenta.</title>
        <authorList>
            <person name="Bredeson J.V."/>
            <person name="Prochnik S.E."/>
            <person name="Lyons J.B."/>
            <person name="Schmutz J."/>
            <person name="Grimwood J."/>
            <person name="Vrebalov J."/>
            <person name="Bart R.S."/>
            <person name="Amuge T."/>
            <person name="Ferguson M.E."/>
            <person name="Green R."/>
            <person name="Putnam N."/>
            <person name="Stites J."/>
            <person name="Rounsley S."/>
            <person name="Rokhsar D.S."/>
        </authorList>
    </citation>
    <scope>NUCLEOTIDE SEQUENCE [LARGE SCALE GENOMIC DNA]</scope>
    <source>
        <tissue evidence="1">Leaf</tissue>
    </source>
</reference>
<protein>
    <submittedName>
        <fullName evidence="1">Uncharacterized protein</fullName>
    </submittedName>
</protein>
<sequence length="54" mass="6466">MMMEMTTMTTRSRTKARLGVASTIRLRATFRFLKHLGPLKKKIKEEEEIRKERQ</sequence>
<name>A0A2C9UUZ3_MANES</name>
<proteinExistence type="predicted"/>
<accession>A0A2C9UUZ3</accession>
<dbReference type="EMBL" id="CM004398">
    <property type="protein sequence ID" value="OAY35454.1"/>
    <property type="molecule type" value="Genomic_DNA"/>
</dbReference>